<keyword evidence="4" id="KW-1185">Reference proteome</keyword>
<dbReference type="RefSeq" id="XP_037217724.1">
    <property type="nucleotide sequence ID" value="XM_037366312.1"/>
</dbReference>
<dbReference type="AlphaFoldDB" id="A0A8H6SD65"/>
<reference evidence="3" key="1">
    <citation type="submission" date="2020-05" db="EMBL/GenBank/DDBJ databases">
        <title>Mycena genomes resolve the evolution of fungal bioluminescence.</title>
        <authorList>
            <person name="Tsai I.J."/>
        </authorList>
    </citation>
    <scope>NUCLEOTIDE SEQUENCE</scope>
    <source>
        <strain evidence="3">171206Taipei</strain>
    </source>
</reference>
<dbReference type="OrthoDB" id="3350619at2759"/>
<keyword evidence="1" id="KW-1133">Transmembrane helix</keyword>
<dbReference type="Pfam" id="PF09792">
    <property type="entry name" value="But2"/>
    <property type="match status" value="1"/>
</dbReference>
<gene>
    <name evidence="3" type="ORF">MIND_00970000</name>
</gene>
<feature type="domain" description="Ubiquitin 3 binding protein But2 C-terminal" evidence="2">
    <location>
        <begin position="136"/>
        <end position="274"/>
    </location>
</feature>
<comment type="caution">
    <text evidence="3">The sequence shown here is derived from an EMBL/GenBank/DDBJ whole genome shotgun (WGS) entry which is preliminary data.</text>
</comment>
<keyword evidence="1" id="KW-0472">Membrane</keyword>
<evidence type="ECO:0000259" key="2">
    <source>
        <dbReference type="Pfam" id="PF09792"/>
    </source>
</evidence>
<feature type="transmembrane region" description="Helical" evidence="1">
    <location>
        <begin position="42"/>
        <end position="63"/>
    </location>
</feature>
<protein>
    <recommendedName>
        <fullName evidence="2">Ubiquitin 3 binding protein But2 C-terminal domain-containing protein</fullName>
    </recommendedName>
</protein>
<dbReference type="GeneID" id="59348828"/>
<proteinExistence type="predicted"/>
<accession>A0A8H6SD65</accession>
<dbReference type="Proteomes" id="UP000636479">
    <property type="component" value="Unassembled WGS sequence"/>
</dbReference>
<keyword evidence="1" id="KW-0812">Transmembrane</keyword>
<evidence type="ECO:0000313" key="4">
    <source>
        <dbReference type="Proteomes" id="UP000636479"/>
    </source>
</evidence>
<sequence length="292" mass="32892">MSFYTPLPQDEELDKPRDSIILCECKQTKSDGSYWTGKPARWAVLAFIASITCTLLNLSFLLLQKENLSNNIKSSRIRLENPSSYIGLDKVVHNTTSPPVPPKPISAWPDFAEQIAESSPSMVLHQVDRHFTYFGTAYPTDRKFRIALDVSTVVQFRVRDFGMEKCTLTLSMGIAPPPTSGHHHGRSLSESAMATGSIDVWQLDQAHRLDPEHLSWNNRPSRRHLFATWDLAEMQGQPTASFRTTEFLCPSTEILTFELACAAGNPSCHLEFAQPREQPHSALFLIQRSSLY</sequence>
<organism evidence="3 4">
    <name type="scientific">Mycena indigotica</name>
    <dbReference type="NCBI Taxonomy" id="2126181"/>
    <lineage>
        <taxon>Eukaryota</taxon>
        <taxon>Fungi</taxon>
        <taxon>Dikarya</taxon>
        <taxon>Basidiomycota</taxon>
        <taxon>Agaricomycotina</taxon>
        <taxon>Agaricomycetes</taxon>
        <taxon>Agaricomycetidae</taxon>
        <taxon>Agaricales</taxon>
        <taxon>Marasmiineae</taxon>
        <taxon>Mycenaceae</taxon>
        <taxon>Mycena</taxon>
    </lineage>
</organism>
<dbReference type="InterPro" id="IPR018620">
    <property type="entry name" value="Ubiquitin3-bd_protein_But2_C"/>
</dbReference>
<name>A0A8H6SD65_9AGAR</name>
<evidence type="ECO:0000256" key="1">
    <source>
        <dbReference type="SAM" id="Phobius"/>
    </source>
</evidence>
<dbReference type="EMBL" id="JACAZF010000008">
    <property type="protein sequence ID" value="KAF7297365.1"/>
    <property type="molecule type" value="Genomic_DNA"/>
</dbReference>
<evidence type="ECO:0000313" key="3">
    <source>
        <dbReference type="EMBL" id="KAF7297365.1"/>
    </source>
</evidence>